<dbReference type="FunCoup" id="A0A7J7DVE1">
    <property type="interactions" value="235"/>
</dbReference>
<sequence>MGQSLMKFTPGADAHKEKEIGAKIEECYDKYFGGQHKEWNFTEFSRAISQTVEEINEKLGNTQFRVPSVEVLQKAYDNHHKGKGKNLKKEEFNMILREVMLNTGFTGFGSKDVIFYIFGIPAAALFIKNVVAPRAVPNEVFIPGVTSATVFLLSKLNKL</sequence>
<dbReference type="AlphaFoldDB" id="A0A7J7DVE1"/>
<gene>
    <name evidence="1" type="ORF">HS088_TW03G00621</name>
</gene>
<proteinExistence type="predicted"/>
<dbReference type="PANTHER" id="PTHR37216:SF1">
    <property type="entry name" value="EXPRESSED PROTEIN"/>
    <property type="match status" value="1"/>
</dbReference>
<organism evidence="1 2">
    <name type="scientific">Tripterygium wilfordii</name>
    <name type="common">Thunder God vine</name>
    <dbReference type="NCBI Taxonomy" id="458696"/>
    <lineage>
        <taxon>Eukaryota</taxon>
        <taxon>Viridiplantae</taxon>
        <taxon>Streptophyta</taxon>
        <taxon>Embryophyta</taxon>
        <taxon>Tracheophyta</taxon>
        <taxon>Spermatophyta</taxon>
        <taxon>Magnoliopsida</taxon>
        <taxon>eudicotyledons</taxon>
        <taxon>Gunneridae</taxon>
        <taxon>Pentapetalae</taxon>
        <taxon>rosids</taxon>
        <taxon>fabids</taxon>
        <taxon>Celastrales</taxon>
        <taxon>Celastraceae</taxon>
        <taxon>Tripterygium</taxon>
    </lineage>
</organism>
<keyword evidence="2" id="KW-1185">Reference proteome</keyword>
<accession>A0A7J7DVE1</accession>
<dbReference type="Proteomes" id="UP000593562">
    <property type="component" value="Unassembled WGS sequence"/>
</dbReference>
<dbReference type="EMBL" id="JAAARO010000003">
    <property type="protein sequence ID" value="KAF5750287.1"/>
    <property type="molecule type" value="Genomic_DNA"/>
</dbReference>
<name>A0A7J7DVE1_TRIWF</name>
<reference evidence="1 2" key="1">
    <citation type="journal article" date="2020" name="Nat. Commun.">
        <title>Genome of Tripterygium wilfordii and identification of cytochrome P450 involved in triptolide biosynthesis.</title>
        <authorList>
            <person name="Tu L."/>
            <person name="Su P."/>
            <person name="Zhang Z."/>
            <person name="Gao L."/>
            <person name="Wang J."/>
            <person name="Hu T."/>
            <person name="Zhou J."/>
            <person name="Zhang Y."/>
            <person name="Zhao Y."/>
            <person name="Liu Y."/>
            <person name="Song Y."/>
            <person name="Tong Y."/>
            <person name="Lu Y."/>
            <person name="Yang J."/>
            <person name="Xu C."/>
            <person name="Jia M."/>
            <person name="Peters R.J."/>
            <person name="Huang L."/>
            <person name="Gao W."/>
        </authorList>
    </citation>
    <scope>NUCLEOTIDE SEQUENCE [LARGE SCALE GENOMIC DNA]</scope>
    <source>
        <strain evidence="2">cv. XIE 37</strain>
        <tissue evidence="1">Leaf</tissue>
    </source>
</reference>
<dbReference type="PANTHER" id="PTHR37216">
    <property type="entry name" value="EXPRESSED PROTEIN"/>
    <property type="match status" value="1"/>
</dbReference>
<comment type="caution">
    <text evidence="1">The sequence shown here is derived from an EMBL/GenBank/DDBJ whole genome shotgun (WGS) entry which is preliminary data.</text>
</comment>
<evidence type="ECO:0000313" key="1">
    <source>
        <dbReference type="EMBL" id="KAF5750287.1"/>
    </source>
</evidence>
<evidence type="ECO:0000313" key="2">
    <source>
        <dbReference type="Proteomes" id="UP000593562"/>
    </source>
</evidence>
<dbReference type="Pfam" id="PF25284">
    <property type="entry name" value="DUF7874"/>
    <property type="match status" value="1"/>
</dbReference>
<dbReference type="InParanoid" id="A0A7J7DVE1"/>
<protein>
    <submittedName>
        <fullName evidence="1">Uncharacterized protein</fullName>
    </submittedName>
</protein>
<dbReference type="InterPro" id="IPR057196">
    <property type="entry name" value="DUF7874"/>
</dbReference>